<feature type="compositionally biased region" description="Acidic residues" evidence="1">
    <location>
        <begin position="416"/>
        <end position="432"/>
    </location>
</feature>
<dbReference type="AlphaFoldDB" id="A0A3N4LET7"/>
<dbReference type="InParanoid" id="A0A3N4LET7"/>
<feature type="compositionally biased region" description="Low complexity" evidence="1">
    <location>
        <begin position="192"/>
        <end position="201"/>
    </location>
</feature>
<protein>
    <submittedName>
        <fullName evidence="2">Uncharacterized protein</fullName>
    </submittedName>
</protein>
<dbReference type="EMBL" id="ML121579">
    <property type="protein sequence ID" value="RPB19989.1"/>
    <property type="molecule type" value="Genomic_DNA"/>
</dbReference>
<feature type="region of interest" description="Disordered" evidence="1">
    <location>
        <begin position="401"/>
        <end position="451"/>
    </location>
</feature>
<accession>A0A3N4LET7</accession>
<reference evidence="2 3" key="1">
    <citation type="journal article" date="2018" name="Nat. Ecol. Evol.">
        <title>Pezizomycetes genomes reveal the molecular basis of ectomycorrhizal truffle lifestyle.</title>
        <authorList>
            <person name="Murat C."/>
            <person name="Payen T."/>
            <person name="Noel B."/>
            <person name="Kuo A."/>
            <person name="Morin E."/>
            <person name="Chen J."/>
            <person name="Kohler A."/>
            <person name="Krizsan K."/>
            <person name="Balestrini R."/>
            <person name="Da Silva C."/>
            <person name="Montanini B."/>
            <person name="Hainaut M."/>
            <person name="Levati E."/>
            <person name="Barry K.W."/>
            <person name="Belfiori B."/>
            <person name="Cichocki N."/>
            <person name="Clum A."/>
            <person name="Dockter R.B."/>
            <person name="Fauchery L."/>
            <person name="Guy J."/>
            <person name="Iotti M."/>
            <person name="Le Tacon F."/>
            <person name="Lindquist E.A."/>
            <person name="Lipzen A."/>
            <person name="Malagnac F."/>
            <person name="Mello A."/>
            <person name="Molinier V."/>
            <person name="Miyauchi S."/>
            <person name="Poulain J."/>
            <person name="Riccioni C."/>
            <person name="Rubini A."/>
            <person name="Sitrit Y."/>
            <person name="Splivallo R."/>
            <person name="Traeger S."/>
            <person name="Wang M."/>
            <person name="Zifcakova L."/>
            <person name="Wipf D."/>
            <person name="Zambonelli A."/>
            <person name="Paolocci F."/>
            <person name="Nowrousian M."/>
            <person name="Ottonello S."/>
            <person name="Baldrian P."/>
            <person name="Spatafora J.W."/>
            <person name="Henrissat B."/>
            <person name="Nagy L.G."/>
            <person name="Aury J.M."/>
            <person name="Wincker P."/>
            <person name="Grigoriev I.V."/>
            <person name="Bonfante P."/>
            <person name="Martin F.M."/>
        </authorList>
    </citation>
    <scope>NUCLEOTIDE SEQUENCE [LARGE SCALE GENOMIC DNA]</scope>
    <source>
        <strain evidence="2 3">ATCC MYA-4762</strain>
    </source>
</reference>
<evidence type="ECO:0000313" key="2">
    <source>
        <dbReference type="EMBL" id="RPB19989.1"/>
    </source>
</evidence>
<evidence type="ECO:0000313" key="3">
    <source>
        <dbReference type="Proteomes" id="UP000267821"/>
    </source>
</evidence>
<evidence type="ECO:0000256" key="1">
    <source>
        <dbReference type="SAM" id="MobiDB-lite"/>
    </source>
</evidence>
<gene>
    <name evidence="2" type="ORF">L211DRAFT_852695</name>
</gene>
<feature type="compositionally biased region" description="Acidic residues" evidence="1">
    <location>
        <begin position="206"/>
        <end position="227"/>
    </location>
</feature>
<proteinExistence type="predicted"/>
<dbReference type="Proteomes" id="UP000267821">
    <property type="component" value="Unassembled WGS sequence"/>
</dbReference>
<organism evidence="2 3">
    <name type="scientific">Terfezia boudieri ATCC MYA-4762</name>
    <dbReference type="NCBI Taxonomy" id="1051890"/>
    <lineage>
        <taxon>Eukaryota</taxon>
        <taxon>Fungi</taxon>
        <taxon>Dikarya</taxon>
        <taxon>Ascomycota</taxon>
        <taxon>Pezizomycotina</taxon>
        <taxon>Pezizomycetes</taxon>
        <taxon>Pezizales</taxon>
        <taxon>Pezizaceae</taxon>
        <taxon>Terfezia</taxon>
    </lineage>
</organism>
<sequence length="451" mass="50722">MEDRGQGVGTDTQEIVDKIRERIPAERKVRVIYRALDNPNPGNVIPPATLLQTNEEVQAFLELYLSKPIRIQVIFYRDLTLVPPVVDSTSPDDGAYFAADFLDAAEQYMDPAEDFDSLSRNLAGFVKRTFSQWNILEELDPQLENGREMVLPRGPIATGRTVMLAMQVVDPAAPPLDNNACRASKLSKLLSKQGKQAQQGKNEILFNEEDDRNESESEFNSDSDSDSNSDKERIIDVAVLAPAIGKGTRAFSAIPSVLQPFTSTAKKIVTKYTLYKKPLLTPGEILLLIQHAWSKAQTEPRYVERVKEVDTFAKQSHCTYERLKNIWEIHPKAIQELIVNNIKADLVRRIAAQVWIVEIESVDAPQVKDEAQYEAELRKELEDLCDRLRVPAYKRRREGSQLRHSSVELAGPLDPSVDDELEESGDIDEEGRDLDSGSGDLDINFDGQDTE</sequence>
<keyword evidence="3" id="KW-1185">Reference proteome</keyword>
<feature type="region of interest" description="Disordered" evidence="1">
    <location>
        <begin position="192"/>
        <end position="230"/>
    </location>
</feature>
<name>A0A3N4LET7_9PEZI</name>